<evidence type="ECO:0000313" key="3">
    <source>
        <dbReference type="Proteomes" id="UP000004995"/>
    </source>
</evidence>
<dbReference type="Gramene" id="KQL07327">
    <property type="protein sequence ID" value="KQL07327"/>
    <property type="gene ID" value="SETIT_003607mg"/>
</dbReference>
<dbReference type="InParanoid" id="K3XNY4"/>
<evidence type="ECO:0000313" key="2">
    <source>
        <dbReference type="EnsemblPlants" id="KQL07327"/>
    </source>
</evidence>
<reference evidence="2" key="2">
    <citation type="submission" date="2018-08" db="UniProtKB">
        <authorList>
            <consortium name="EnsemblPlants"/>
        </authorList>
    </citation>
    <scope>IDENTIFICATION</scope>
    <source>
        <strain evidence="2">Yugu1</strain>
    </source>
</reference>
<name>K3XNY4_SETIT</name>
<feature type="region of interest" description="Disordered" evidence="1">
    <location>
        <begin position="39"/>
        <end position="75"/>
    </location>
</feature>
<keyword evidence="3" id="KW-1185">Reference proteome</keyword>
<organism evidence="2 3">
    <name type="scientific">Setaria italica</name>
    <name type="common">Foxtail millet</name>
    <name type="synonym">Panicum italicum</name>
    <dbReference type="NCBI Taxonomy" id="4555"/>
    <lineage>
        <taxon>Eukaryota</taxon>
        <taxon>Viridiplantae</taxon>
        <taxon>Streptophyta</taxon>
        <taxon>Embryophyta</taxon>
        <taxon>Tracheophyta</taxon>
        <taxon>Spermatophyta</taxon>
        <taxon>Magnoliopsida</taxon>
        <taxon>Liliopsida</taxon>
        <taxon>Poales</taxon>
        <taxon>Poaceae</taxon>
        <taxon>PACMAD clade</taxon>
        <taxon>Panicoideae</taxon>
        <taxon>Panicodae</taxon>
        <taxon>Paniceae</taxon>
        <taxon>Cenchrinae</taxon>
        <taxon>Setaria</taxon>
    </lineage>
</organism>
<dbReference type="EnsemblPlants" id="KQL07327">
    <property type="protein sequence ID" value="KQL07327"/>
    <property type="gene ID" value="SETIT_003607mg"/>
</dbReference>
<dbReference type="EMBL" id="AGNK02003334">
    <property type="status" value="NOT_ANNOTATED_CDS"/>
    <property type="molecule type" value="Genomic_DNA"/>
</dbReference>
<dbReference type="AlphaFoldDB" id="K3XNY4"/>
<dbReference type="Proteomes" id="UP000004995">
    <property type="component" value="Unassembled WGS sequence"/>
</dbReference>
<proteinExistence type="predicted"/>
<protein>
    <submittedName>
        <fullName evidence="2">Uncharacterized protein</fullName>
    </submittedName>
</protein>
<sequence length="75" mass="7961">MVAPCCCEDEDTGQQRCVPVSAAVARRRHGEGYWLVGNGRAGSALHPQAAGTTPTPRPAPASDGRCGRRQRRCIS</sequence>
<dbReference type="HOGENOM" id="CLU_2675758_0_0_1"/>
<evidence type="ECO:0000256" key="1">
    <source>
        <dbReference type="SAM" id="MobiDB-lite"/>
    </source>
</evidence>
<accession>K3XNY4</accession>
<reference evidence="3" key="1">
    <citation type="journal article" date="2012" name="Nat. Biotechnol.">
        <title>Reference genome sequence of the model plant Setaria.</title>
        <authorList>
            <person name="Bennetzen J.L."/>
            <person name="Schmutz J."/>
            <person name="Wang H."/>
            <person name="Percifield R."/>
            <person name="Hawkins J."/>
            <person name="Pontaroli A.C."/>
            <person name="Estep M."/>
            <person name="Feng L."/>
            <person name="Vaughn J.N."/>
            <person name="Grimwood J."/>
            <person name="Jenkins J."/>
            <person name="Barry K."/>
            <person name="Lindquist E."/>
            <person name="Hellsten U."/>
            <person name="Deshpande S."/>
            <person name="Wang X."/>
            <person name="Wu X."/>
            <person name="Mitros T."/>
            <person name="Triplett J."/>
            <person name="Yang X."/>
            <person name="Ye C.Y."/>
            <person name="Mauro-Herrera M."/>
            <person name="Wang L."/>
            <person name="Li P."/>
            <person name="Sharma M."/>
            <person name="Sharma R."/>
            <person name="Ronald P.C."/>
            <person name="Panaud O."/>
            <person name="Kellogg E.A."/>
            <person name="Brutnell T.P."/>
            <person name="Doust A.N."/>
            <person name="Tuskan G.A."/>
            <person name="Rokhsar D."/>
            <person name="Devos K.M."/>
        </authorList>
    </citation>
    <scope>NUCLEOTIDE SEQUENCE [LARGE SCALE GENOMIC DNA]</scope>
    <source>
        <strain evidence="3">cv. Yugu1</strain>
    </source>
</reference>